<keyword evidence="16" id="KW-0479">Metal-binding</keyword>
<dbReference type="InterPro" id="IPR000276">
    <property type="entry name" value="GPCR_Rhodpsn"/>
</dbReference>
<keyword evidence="9 21" id="KW-0297">G-protein coupled receptor</keyword>
<dbReference type="InterPro" id="IPR000732">
    <property type="entry name" value="Rhodopsin"/>
</dbReference>
<feature type="region of interest" description="Disordered" evidence="22">
    <location>
        <begin position="324"/>
        <end position="347"/>
    </location>
</feature>
<keyword evidence="4 21" id="KW-0716">Sensory transduction</keyword>
<dbReference type="PRINTS" id="PR00237">
    <property type="entry name" value="GPCRRHODOPSN"/>
</dbReference>
<feature type="binding site" evidence="16">
    <location>
        <position position="276"/>
    </location>
    <ligand>
        <name>Zn(2+)</name>
        <dbReference type="ChEBI" id="CHEBI:29105"/>
    </ligand>
</feature>
<reference evidence="24 25" key="1">
    <citation type="submission" date="2020-10" db="EMBL/GenBank/DDBJ databases">
        <title>Pygocentrus nattereri (red-bellied piranha) genome, fPygNat1, primary haplotype.</title>
        <authorList>
            <person name="Myers G."/>
            <person name="Meyer A."/>
            <person name="Karagic N."/>
            <person name="Pippel M."/>
            <person name="Winkler S."/>
            <person name="Tracey A."/>
            <person name="Wood J."/>
            <person name="Formenti G."/>
            <person name="Howe K."/>
            <person name="Fedrigo O."/>
            <person name="Jarvis E.D."/>
        </authorList>
    </citation>
    <scope>NUCLEOTIDE SEQUENCE [LARGE SCALE GENOMIC DNA]</scope>
</reference>
<feature type="glycosylation site" description="N-linked (GlcNAc...) asparagine" evidence="19">
    <location>
        <position position="15"/>
    </location>
</feature>
<dbReference type="FunFam" id="1.20.1070.10:FF:000018">
    <property type="entry name" value="Rhodopsin"/>
    <property type="match status" value="1"/>
</dbReference>
<feature type="transmembrane region" description="Helical" evidence="21">
    <location>
        <begin position="35"/>
        <end position="62"/>
    </location>
</feature>
<evidence type="ECO:0000256" key="17">
    <source>
        <dbReference type="PIRSR" id="PIRSR600732-2"/>
    </source>
</evidence>
<dbReference type="RefSeq" id="XP_017567086.1">
    <property type="nucleotide sequence ID" value="XM_017711597.2"/>
</dbReference>
<keyword evidence="11 18" id="KW-1015">Disulfide bond</keyword>
<dbReference type="GeneTree" id="ENSGT01030000234549"/>
<evidence type="ECO:0000256" key="20">
    <source>
        <dbReference type="PIRSR" id="PIRSR600732-50"/>
    </source>
</evidence>
<dbReference type="GO" id="GO:0007601">
    <property type="term" value="P:visual perception"/>
    <property type="evidence" value="ECO:0007669"/>
    <property type="project" value="UniProtKB-KW"/>
</dbReference>
<dbReference type="GO" id="GO:0046872">
    <property type="term" value="F:metal ion binding"/>
    <property type="evidence" value="ECO:0007669"/>
    <property type="project" value="UniProtKB-KW"/>
</dbReference>
<feature type="site" description="Plays an important role in the conformation switch to the active conformation" evidence="17">
    <location>
        <position position="113"/>
    </location>
</feature>
<dbReference type="PRINTS" id="PR00238">
    <property type="entry name" value="OPSIN"/>
</dbReference>
<feature type="transmembrane region" description="Helical" evidence="21">
    <location>
        <begin position="114"/>
        <end position="133"/>
    </location>
</feature>
<protein>
    <recommendedName>
        <fullName evidence="21">Rhodopsin</fullName>
    </recommendedName>
</protein>
<evidence type="ECO:0000256" key="5">
    <source>
        <dbReference type="ARBA" id="ARBA00022692"/>
    </source>
</evidence>
<proteinExistence type="inferred from homology"/>
<keyword evidence="3" id="KW-0597">Phosphoprotein</keyword>
<dbReference type="GO" id="GO:0004930">
    <property type="term" value="F:G protein-coupled receptor activity"/>
    <property type="evidence" value="ECO:0007669"/>
    <property type="project" value="UniProtKB-KW"/>
</dbReference>
<evidence type="ECO:0000259" key="23">
    <source>
        <dbReference type="PROSITE" id="PS50262"/>
    </source>
</evidence>
<dbReference type="PANTHER" id="PTHR24240">
    <property type="entry name" value="OPSIN"/>
    <property type="match status" value="1"/>
</dbReference>
<dbReference type="Proteomes" id="UP001501920">
    <property type="component" value="Chromosome 21"/>
</dbReference>
<keyword evidence="5 21" id="KW-0812">Transmembrane</keyword>
<evidence type="ECO:0000313" key="25">
    <source>
        <dbReference type="Proteomes" id="UP001501920"/>
    </source>
</evidence>
<feature type="transmembrane region" description="Helical" evidence="21">
    <location>
        <begin position="285"/>
        <end position="306"/>
    </location>
</feature>
<dbReference type="Ensembl" id="ENSPNAT00000015095.2">
    <property type="protein sequence ID" value="ENSPNAP00000008904.2"/>
    <property type="gene ID" value="ENSPNAG00000014670.2"/>
</dbReference>
<reference evidence="24" key="2">
    <citation type="submission" date="2025-08" db="UniProtKB">
        <authorList>
            <consortium name="Ensembl"/>
        </authorList>
    </citation>
    <scope>IDENTIFICATION</scope>
</reference>
<dbReference type="InterPro" id="IPR017452">
    <property type="entry name" value="GPCR_Rhodpsn_7TM"/>
</dbReference>
<dbReference type="Pfam" id="PF00001">
    <property type="entry name" value="7tm_1"/>
    <property type="match status" value="1"/>
</dbReference>
<dbReference type="PROSITE" id="PS00237">
    <property type="entry name" value="G_PROTEIN_RECEP_F1_1"/>
    <property type="match status" value="1"/>
</dbReference>
<evidence type="ECO:0000256" key="14">
    <source>
        <dbReference type="ARBA" id="ARBA00023224"/>
    </source>
</evidence>
<keyword evidence="15" id="KW-0844">Vision</keyword>
<evidence type="ECO:0000256" key="15">
    <source>
        <dbReference type="ARBA" id="ARBA00023305"/>
    </source>
</evidence>
<feature type="domain" description="G-protein coupled receptors family 1 profile" evidence="23">
    <location>
        <begin position="54"/>
        <end position="303"/>
    </location>
</feature>
<feature type="modified residue" description="N6-(retinylidene)lysine" evidence="20">
    <location>
        <position position="293"/>
    </location>
</feature>
<sequence length="347" mass="39767">MNSTEGPDFFIPMSNETGVVRSPYKYPQYYLADPWVFYMLSGYMVFLTVTSFPINALTIHITTEHQKLRTPLNYLLLNLAMANLFMVVGGFTTTMHTAMHGYFVYGRAGCNTEAFFATLSGQISLWSLVVLAVERWMAVCKPMKKFRFRQFHACLGVGFSWMMAFSCATPPLLEWSRYIAEGLQCSCGIDYYTTNPELNNESFIIYVFVVHITIPLSIISFCYTRLLCTNKAEDAESEPTQRAEHKVTRMVFVMIMAFLMCWLPYVSMVWYIFTHQGITVSPLFVTIPSFFAKSSTLYSPIIYICMNKPFRDCLIRTMYNEENPFEEDEEETTASSSKTEASAVSPE</sequence>
<comment type="similarity">
    <text evidence="21">Belongs to the G-protein coupled receptor 1 family. Opsin subfamily.</text>
</comment>
<feature type="transmembrane region" description="Helical" evidence="21">
    <location>
        <begin position="74"/>
        <end position="94"/>
    </location>
</feature>
<dbReference type="Pfam" id="PF10413">
    <property type="entry name" value="Rhodopsin_N"/>
    <property type="match status" value="1"/>
</dbReference>
<dbReference type="InterPro" id="IPR001760">
    <property type="entry name" value="Opsin"/>
</dbReference>
<feature type="glycosylation site" description="N-linked (GlcNAc...) asparagine" evidence="19">
    <location>
        <position position="2"/>
    </location>
</feature>
<accession>A0A3B4CEK0</accession>
<reference evidence="24" key="3">
    <citation type="submission" date="2025-09" db="UniProtKB">
        <authorList>
            <consortium name="Ensembl"/>
        </authorList>
    </citation>
    <scope>IDENTIFICATION</scope>
</reference>
<feature type="transmembrane region" description="Helical" evidence="21">
    <location>
        <begin position="251"/>
        <end position="273"/>
    </location>
</feature>
<evidence type="ECO:0000256" key="12">
    <source>
        <dbReference type="ARBA" id="ARBA00023170"/>
    </source>
</evidence>
<feature type="transmembrane region" description="Helical" evidence="21">
    <location>
        <begin position="153"/>
        <end position="173"/>
    </location>
</feature>
<dbReference type="SUPFAM" id="SSF81321">
    <property type="entry name" value="Family A G protein-coupled receptor-like"/>
    <property type="match status" value="1"/>
</dbReference>
<name>A0A3B4CEK0_PYGNA</name>
<dbReference type="STRING" id="42514.ENSPNAP00000008904"/>
<dbReference type="PROSITE" id="PS50262">
    <property type="entry name" value="G_PROTEIN_RECEP_F1_2"/>
    <property type="match status" value="1"/>
</dbReference>
<dbReference type="CTD" id="562845"/>
<keyword evidence="6 20" id="KW-0681">Retinal protein</keyword>
<dbReference type="GeneID" id="108435625"/>
<evidence type="ECO:0000256" key="7">
    <source>
        <dbReference type="ARBA" id="ARBA00022989"/>
    </source>
</evidence>
<dbReference type="GO" id="GO:0009881">
    <property type="term" value="F:photoreceptor activity"/>
    <property type="evidence" value="ECO:0007669"/>
    <property type="project" value="UniProtKB-KW"/>
</dbReference>
<comment type="PTM">
    <text evidence="20">Contains one covalently linked retinal chromophore.</text>
</comment>
<keyword evidence="8 20" id="KW-0157">Chromophore</keyword>
<keyword evidence="2 21" id="KW-0600">Photoreceptor protein</keyword>
<feature type="transmembrane region" description="Helical" evidence="21">
    <location>
        <begin position="203"/>
        <end position="223"/>
    </location>
</feature>
<keyword evidence="25" id="KW-1185">Reference proteome</keyword>
<evidence type="ECO:0000256" key="11">
    <source>
        <dbReference type="ARBA" id="ARBA00023157"/>
    </source>
</evidence>
<evidence type="ECO:0000313" key="24">
    <source>
        <dbReference type="Ensembl" id="ENSPNAP00000008904.2"/>
    </source>
</evidence>
<keyword evidence="14 21" id="KW-0807">Transducer</keyword>
<evidence type="ECO:0000256" key="10">
    <source>
        <dbReference type="ARBA" id="ARBA00023136"/>
    </source>
</evidence>
<feature type="compositionally biased region" description="Low complexity" evidence="22">
    <location>
        <begin position="333"/>
        <end position="347"/>
    </location>
</feature>
<keyword evidence="12 21" id="KW-0675">Receptor</keyword>
<dbReference type="GO" id="GO:0016020">
    <property type="term" value="C:membrane"/>
    <property type="evidence" value="ECO:0007669"/>
    <property type="project" value="UniProtKB-SubCell"/>
</dbReference>
<evidence type="ECO:0000256" key="3">
    <source>
        <dbReference type="ARBA" id="ARBA00022553"/>
    </source>
</evidence>
<dbReference type="Gene3D" id="1.20.1070.10">
    <property type="entry name" value="Rhodopsin 7-helix transmembrane proteins"/>
    <property type="match status" value="1"/>
</dbReference>
<evidence type="ECO:0000256" key="4">
    <source>
        <dbReference type="ARBA" id="ARBA00022606"/>
    </source>
</evidence>
<keyword evidence="16" id="KW-0862">Zinc</keyword>
<evidence type="ECO:0000256" key="19">
    <source>
        <dbReference type="PIRSR" id="PIRSR600732-4"/>
    </source>
</evidence>
<evidence type="ECO:0000256" key="13">
    <source>
        <dbReference type="ARBA" id="ARBA00023180"/>
    </source>
</evidence>
<feature type="disulfide bond" evidence="18">
    <location>
        <begin position="110"/>
        <end position="187"/>
    </location>
</feature>
<evidence type="ECO:0000256" key="6">
    <source>
        <dbReference type="ARBA" id="ARBA00022925"/>
    </source>
</evidence>
<feature type="binding site" evidence="16">
    <location>
        <position position="201"/>
    </location>
    <ligand>
        <name>Zn(2+)</name>
        <dbReference type="ChEBI" id="CHEBI:29105"/>
    </ligand>
</feature>
<evidence type="ECO:0000256" key="1">
    <source>
        <dbReference type="ARBA" id="ARBA00004141"/>
    </source>
</evidence>
<keyword evidence="10 21" id="KW-0472">Membrane</keyword>
<dbReference type="PRINTS" id="PR00579">
    <property type="entry name" value="RHODOPSIN"/>
</dbReference>
<evidence type="ECO:0000256" key="8">
    <source>
        <dbReference type="ARBA" id="ARBA00022991"/>
    </source>
</evidence>
<evidence type="ECO:0000256" key="22">
    <source>
        <dbReference type="SAM" id="MobiDB-lite"/>
    </source>
</evidence>
<dbReference type="AlphaFoldDB" id="A0A3B4CEK0"/>
<dbReference type="InterPro" id="IPR050125">
    <property type="entry name" value="GPCR_opsins"/>
</dbReference>
<dbReference type="GO" id="GO:0007602">
    <property type="term" value="P:phototransduction"/>
    <property type="evidence" value="ECO:0007669"/>
    <property type="project" value="UniProtKB-KW"/>
</dbReference>
<keyword evidence="13 19" id="KW-0325">Glycoprotein</keyword>
<comment type="subcellular location">
    <subcellularLocation>
        <location evidence="1 21">Membrane</location>
        <topology evidence="1 21">Multi-pass membrane protein</topology>
    </subcellularLocation>
</comment>
<dbReference type="OMA" id="MMAFSCA"/>
<organism evidence="24 25">
    <name type="scientific">Pygocentrus nattereri</name>
    <name type="common">Red-bellied piranha</name>
    <dbReference type="NCBI Taxonomy" id="42514"/>
    <lineage>
        <taxon>Eukaryota</taxon>
        <taxon>Metazoa</taxon>
        <taxon>Chordata</taxon>
        <taxon>Craniata</taxon>
        <taxon>Vertebrata</taxon>
        <taxon>Euteleostomi</taxon>
        <taxon>Actinopterygii</taxon>
        <taxon>Neopterygii</taxon>
        <taxon>Teleostei</taxon>
        <taxon>Ostariophysi</taxon>
        <taxon>Characiformes</taxon>
        <taxon>Characoidei</taxon>
        <taxon>Pygocentrus</taxon>
    </lineage>
</organism>
<keyword evidence="7 21" id="KW-1133">Transmembrane helix</keyword>
<dbReference type="GO" id="GO:0016918">
    <property type="term" value="F:retinal binding"/>
    <property type="evidence" value="ECO:0007669"/>
    <property type="project" value="Ensembl"/>
</dbReference>
<evidence type="ECO:0000256" key="21">
    <source>
        <dbReference type="RuleBase" id="RU004951"/>
    </source>
</evidence>
<evidence type="ECO:0000256" key="9">
    <source>
        <dbReference type="ARBA" id="ARBA00023040"/>
    </source>
</evidence>
<evidence type="ECO:0000256" key="18">
    <source>
        <dbReference type="PIRSR" id="PIRSR600732-3"/>
    </source>
</evidence>
<evidence type="ECO:0000256" key="16">
    <source>
        <dbReference type="PIRSR" id="PIRSR600732-1"/>
    </source>
</evidence>
<evidence type="ECO:0000256" key="2">
    <source>
        <dbReference type="ARBA" id="ARBA00022543"/>
    </source>
</evidence>
<dbReference type="InterPro" id="IPR019477">
    <property type="entry name" value="Rhodopsin_N"/>
</dbReference>